<reference evidence="9" key="1">
    <citation type="submission" date="2024-06" db="EMBL/GenBank/DDBJ databases">
        <title>Caulobacter inopinatus, sp. nov.</title>
        <authorList>
            <person name="Donachie S.P."/>
        </authorList>
    </citation>
    <scope>NUCLEOTIDE SEQUENCE</scope>
    <source>
        <strain evidence="9">73W</strain>
    </source>
</reference>
<dbReference type="PANTHER" id="PTHR41533">
    <property type="entry name" value="L,D-TRANSPEPTIDASE HI_1667-RELATED"/>
    <property type="match status" value="1"/>
</dbReference>
<sequence>MSGLIQYAVFNPYWNVSEDIAQDRYAPLAVREGAGAIDRLGFEVLSDWTADAVVMPSYHVNWPAVAAGRASVRMRQKPGRDNMMGKVKLMLPNRLGIYLHDTPDKSVMAHSQRALSAGCVRLADALGLAGDLLGQARPFNGAQPETRSPWPRPHLRKPESVCSHGPKATEPSFKEGCFSCYSLASARRFEPASSFPGKPRSRCARRHGDVGRRGSRCAMEGRSILWRSAR</sequence>
<name>A0AB39KXD5_9CAUL</name>
<dbReference type="InterPro" id="IPR052905">
    <property type="entry name" value="LD-transpeptidase_YkuD-like"/>
</dbReference>
<protein>
    <submittedName>
        <fullName evidence="9">L,D-transpeptidase family protein</fullName>
    </submittedName>
</protein>
<evidence type="ECO:0000259" key="8">
    <source>
        <dbReference type="Pfam" id="PF03734"/>
    </source>
</evidence>
<dbReference type="EMBL" id="CP158375">
    <property type="protein sequence ID" value="XDO98202.1"/>
    <property type="molecule type" value="Genomic_DNA"/>
</dbReference>
<keyword evidence="5" id="KW-0573">Peptidoglycan synthesis</keyword>
<dbReference type="CDD" id="cd16913">
    <property type="entry name" value="YkuD_like"/>
    <property type="match status" value="1"/>
</dbReference>
<comment type="pathway">
    <text evidence="1">Cell wall biogenesis; peptidoglycan biosynthesis.</text>
</comment>
<accession>A0AB39KXD5</accession>
<dbReference type="SUPFAM" id="SSF141523">
    <property type="entry name" value="L,D-transpeptidase catalytic domain-like"/>
    <property type="match status" value="1"/>
</dbReference>
<dbReference type="GO" id="GO:0009252">
    <property type="term" value="P:peptidoglycan biosynthetic process"/>
    <property type="evidence" value="ECO:0007669"/>
    <property type="project" value="UniProtKB-KW"/>
</dbReference>
<organism evidence="9">
    <name type="scientific">Caulobacter sp. 73W</name>
    <dbReference type="NCBI Taxonomy" id="3161137"/>
    <lineage>
        <taxon>Bacteria</taxon>
        <taxon>Pseudomonadati</taxon>
        <taxon>Pseudomonadota</taxon>
        <taxon>Alphaproteobacteria</taxon>
        <taxon>Caulobacterales</taxon>
        <taxon>Caulobacteraceae</taxon>
        <taxon>Caulobacter</taxon>
    </lineage>
</organism>
<evidence type="ECO:0000256" key="6">
    <source>
        <dbReference type="ARBA" id="ARBA00023316"/>
    </source>
</evidence>
<dbReference type="InterPro" id="IPR038063">
    <property type="entry name" value="Transpep_catalytic_dom"/>
</dbReference>
<evidence type="ECO:0000256" key="1">
    <source>
        <dbReference type="ARBA" id="ARBA00004752"/>
    </source>
</evidence>
<dbReference type="Pfam" id="PF03734">
    <property type="entry name" value="YkuD"/>
    <property type="match status" value="1"/>
</dbReference>
<dbReference type="GO" id="GO:0016740">
    <property type="term" value="F:transferase activity"/>
    <property type="evidence" value="ECO:0007669"/>
    <property type="project" value="UniProtKB-KW"/>
</dbReference>
<evidence type="ECO:0000313" key="9">
    <source>
        <dbReference type="EMBL" id="XDO98202.1"/>
    </source>
</evidence>
<keyword evidence="4" id="KW-0133">Cell shape</keyword>
<evidence type="ECO:0000256" key="7">
    <source>
        <dbReference type="SAM" id="MobiDB-lite"/>
    </source>
</evidence>
<proteinExistence type="inferred from homology"/>
<evidence type="ECO:0000256" key="3">
    <source>
        <dbReference type="ARBA" id="ARBA00022679"/>
    </source>
</evidence>
<dbReference type="GO" id="GO:0008360">
    <property type="term" value="P:regulation of cell shape"/>
    <property type="evidence" value="ECO:0007669"/>
    <property type="project" value="UniProtKB-KW"/>
</dbReference>
<keyword evidence="6" id="KW-0961">Cell wall biogenesis/degradation</keyword>
<dbReference type="AlphaFoldDB" id="A0AB39KXD5"/>
<dbReference type="RefSeq" id="WP_369061927.1">
    <property type="nucleotide sequence ID" value="NZ_CP158375.1"/>
</dbReference>
<feature type="domain" description="L,D-TPase catalytic" evidence="8">
    <location>
        <begin position="5"/>
        <end position="130"/>
    </location>
</feature>
<feature type="region of interest" description="Disordered" evidence="7">
    <location>
        <begin position="140"/>
        <end position="167"/>
    </location>
</feature>
<dbReference type="PANTHER" id="PTHR41533:SF2">
    <property type="entry name" value="BLR7131 PROTEIN"/>
    <property type="match status" value="1"/>
</dbReference>
<comment type="similarity">
    <text evidence="2">Belongs to the YkuD family.</text>
</comment>
<dbReference type="GO" id="GO:0004180">
    <property type="term" value="F:carboxypeptidase activity"/>
    <property type="evidence" value="ECO:0007669"/>
    <property type="project" value="UniProtKB-ARBA"/>
</dbReference>
<evidence type="ECO:0000256" key="2">
    <source>
        <dbReference type="ARBA" id="ARBA00005992"/>
    </source>
</evidence>
<dbReference type="GO" id="GO:0071555">
    <property type="term" value="P:cell wall organization"/>
    <property type="evidence" value="ECO:0007669"/>
    <property type="project" value="UniProtKB-KW"/>
</dbReference>
<evidence type="ECO:0000256" key="4">
    <source>
        <dbReference type="ARBA" id="ARBA00022960"/>
    </source>
</evidence>
<dbReference type="InterPro" id="IPR005490">
    <property type="entry name" value="LD_TPept_cat_dom"/>
</dbReference>
<gene>
    <name evidence="9" type="ORF">ABOZ73_07240</name>
</gene>
<evidence type="ECO:0000256" key="5">
    <source>
        <dbReference type="ARBA" id="ARBA00022984"/>
    </source>
</evidence>
<keyword evidence="3" id="KW-0808">Transferase</keyword>